<evidence type="ECO:0000313" key="2">
    <source>
        <dbReference type="EMBL" id="KNC23644.1"/>
    </source>
</evidence>
<evidence type="ECO:0000256" key="1">
    <source>
        <dbReference type="SAM" id="MobiDB-lite"/>
    </source>
</evidence>
<organism evidence="2 3">
    <name type="scientific">Lucilia cuprina</name>
    <name type="common">Green bottle fly</name>
    <name type="synonym">Australian sheep blowfly</name>
    <dbReference type="NCBI Taxonomy" id="7375"/>
    <lineage>
        <taxon>Eukaryota</taxon>
        <taxon>Metazoa</taxon>
        <taxon>Ecdysozoa</taxon>
        <taxon>Arthropoda</taxon>
        <taxon>Hexapoda</taxon>
        <taxon>Insecta</taxon>
        <taxon>Pterygota</taxon>
        <taxon>Neoptera</taxon>
        <taxon>Endopterygota</taxon>
        <taxon>Diptera</taxon>
        <taxon>Brachycera</taxon>
        <taxon>Muscomorpha</taxon>
        <taxon>Oestroidea</taxon>
        <taxon>Calliphoridae</taxon>
        <taxon>Luciliinae</taxon>
        <taxon>Lucilia</taxon>
    </lineage>
</organism>
<comment type="caution">
    <text evidence="2">The sequence shown here is derived from an EMBL/GenBank/DDBJ whole genome shotgun (WGS) entry which is preliminary data.</text>
</comment>
<feature type="compositionally biased region" description="Polar residues" evidence="1">
    <location>
        <begin position="115"/>
        <end position="126"/>
    </location>
</feature>
<name>A0A0L0BWK5_LUCCU</name>
<feature type="region of interest" description="Disordered" evidence="1">
    <location>
        <begin position="102"/>
        <end position="126"/>
    </location>
</feature>
<protein>
    <submittedName>
        <fullName evidence="2">Uncharacterized protein</fullName>
    </submittedName>
</protein>
<gene>
    <name evidence="2" type="ORF">FF38_13242</name>
</gene>
<accession>A0A0L0BWK5</accession>
<dbReference type="EMBL" id="JRES01001322">
    <property type="protein sequence ID" value="KNC23644.1"/>
    <property type="molecule type" value="Genomic_DNA"/>
</dbReference>
<evidence type="ECO:0000313" key="3">
    <source>
        <dbReference type="Proteomes" id="UP000037069"/>
    </source>
</evidence>
<dbReference type="AlphaFoldDB" id="A0A0L0BWK5"/>
<dbReference type="Proteomes" id="UP000037069">
    <property type="component" value="Unassembled WGS sequence"/>
</dbReference>
<proteinExistence type="predicted"/>
<keyword evidence="3" id="KW-1185">Reference proteome</keyword>
<reference evidence="2 3" key="1">
    <citation type="journal article" date="2015" name="Nat. Commun.">
        <title>Lucilia cuprina genome unlocks parasitic fly biology to underpin future interventions.</title>
        <authorList>
            <person name="Anstead C.A."/>
            <person name="Korhonen P.K."/>
            <person name="Young N.D."/>
            <person name="Hall R.S."/>
            <person name="Jex A.R."/>
            <person name="Murali S.C."/>
            <person name="Hughes D.S."/>
            <person name="Lee S.F."/>
            <person name="Perry T."/>
            <person name="Stroehlein A.J."/>
            <person name="Ansell B.R."/>
            <person name="Breugelmans B."/>
            <person name="Hofmann A."/>
            <person name="Qu J."/>
            <person name="Dugan S."/>
            <person name="Lee S.L."/>
            <person name="Chao H."/>
            <person name="Dinh H."/>
            <person name="Han Y."/>
            <person name="Doddapaneni H.V."/>
            <person name="Worley K.C."/>
            <person name="Muzny D.M."/>
            <person name="Ioannidis P."/>
            <person name="Waterhouse R.M."/>
            <person name="Zdobnov E.M."/>
            <person name="James P.J."/>
            <person name="Bagnall N.H."/>
            <person name="Kotze A.C."/>
            <person name="Gibbs R.A."/>
            <person name="Richards S."/>
            <person name="Batterham P."/>
            <person name="Gasser R.B."/>
        </authorList>
    </citation>
    <scope>NUCLEOTIDE SEQUENCE [LARGE SCALE GENOMIC DNA]</scope>
    <source>
        <strain evidence="2 3">LS</strain>
        <tissue evidence="2">Full body</tissue>
    </source>
</reference>
<sequence>MLNKVWIVKSHSSAIFRNDLAMTFSLPVKVDPNKERISETITNLSVLDLNETNKVTSLTNVMDNKKYSSKTKAPYYRDKLREKDRLKRLYGTEGDNRKYANFKKQHSTREKSRNNKSTSCSKLKNTKSVTQTKSVYNRANVLPLPHVIFVPVPLIMQDPFLRFINFPISMLNMMTPVRFQQMPTYSYMHVPVHNLYIKLKKGES</sequence>